<evidence type="ECO:0000313" key="1">
    <source>
        <dbReference type="EMBL" id="KAK7504401.1"/>
    </source>
</evidence>
<comment type="caution">
    <text evidence="1">The sequence shown here is derived from an EMBL/GenBank/DDBJ whole genome shotgun (WGS) entry which is preliminary data.</text>
</comment>
<keyword evidence="2" id="KW-1185">Reference proteome</keyword>
<protein>
    <submittedName>
        <fullName evidence="1">Uncharacterized protein</fullName>
    </submittedName>
</protein>
<proteinExistence type="predicted"/>
<accession>A0ABD0LY46</accession>
<dbReference type="AlphaFoldDB" id="A0ABD0LY46"/>
<dbReference type="EMBL" id="JACVVK020000015">
    <property type="protein sequence ID" value="KAK7504401.1"/>
    <property type="molecule type" value="Genomic_DNA"/>
</dbReference>
<sequence length="119" mass="13752">MRRKGKYSSDDFTTTSGPVKYDFNVGHLRNPIPSERQLWQYLQTTPTPLPVLSHRPPLIDFCPPNSVIDQGGRWFVMKTFNLESSLPGLVAEPSSFSFSLPEEPRVISWRRHKPWKILL</sequence>
<evidence type="ECO:0000313" key="2">
    <source>
        <dbReference type="Proteomes" id="UP001519460"/>
    </source>
</evidence>
<dbReference type="Proteomes" id="UP001519460">
    <property type="component" value="Unassembled WGS sequence"/>
</dbReference>
<organism evidence="1 2">
    <name type="scientific">Batillaria attramentaria</name>
    <dbReference type="NCBI Taxonomy" id="370345"/>
    <lineage>
        <taxon>Eukaryota</taxon>
        <taxon>Metazoa</taxon>
        <taxon>Spiralia</taxon>
        <taxon>Lophotrochozoa</taxon>
        <taxon>Mollusca</taxon>
        <taxon>Gastropoda</taxon>
        <taxon>Caenogastropoda</taxon>
        <taxon>Sorbeoconcha</taxon>
        <taxon>Cerithioidea</taxon>
        <taxon>Batillariidae</taxon>
        <taxon>Batillaria</taxon>
    </lineage>
</organism>
<name>A0ABD0LY46_9CAEN</name>
<reference evidence="1 2" key="1">
    <citation type="journal article" date="2023" name="Sci. Data">
        <title>Genome assembly of the Korean intertidal mud-creeper Batillaria attramentaria.</title>
        <authorList>
            <person name="Patra A.K."/>
            <person name="Ho P.T."/>
            <person name="Jun S."/>
            <person name="Lee S.J."/>
            <person name="Kim Y."/>
            <person name="Won Y.J."/>
        </authorList>
    </citation>
    <scope>NUCLEOTIDE SEQUENCE [LARGE SCALE GENOMIC DNA]</scope>
    <source>
        <strain evidence="1">Wonlab-2016</strain>
    </source>
</reference>
<gene>
    <name evidence="1" type="ORF">BaRGS_00004267</name>
</gene>